<protein>
    <submittedName>
        <fullName evidence="2">(salmon louse) hypothetical protein</fullName>
    </submittedName>
</protein>
<evidence type="ECO:0000313" key="3">
    <source>
        <dbReference type="Proteomes" id="UP000675881"/>
    </source>
</evidence>
<dbReference type="AlphaFoldDB" id="A0A7R8CZD0"/>
<evidence type="ECO:0000256" key="1">
    <source>
        <dbReference type="SAM" id="MobiDB-lite"/>
    </source>
</evidence>
<dbReference type="Proteomes" id="UP000675881">
    <property type="component" value="Chromosome 6"/>
</dbReference>
<feature type="compositionally biased region" description="Polar residues" evidence="1">
    <location>
        <begin position="66"/>
        <end position="89"/>
    </location>
</feature>
<name>A0A7R8CZD0_LEPSM</name>
<accession>A0A7R8CZD0</accession>
<feature type="region of interest" description="Disordered" evidence="1">
    <location>
        <begin position="66"/>
        <end position="100"/>
    </location>
</feature>
<sequence length="100" mass="11084">MAKRSSPGSSIVENNSASYEDSSYRNKAALKRPLFEAGYVTLSSESSLRSRCPHRQDHQLLSLVKSQAVSRGRSNAPLDNSLLSTYESPTSDRDNSRHQL</sequence>
<feature type="region of interest" description="Disordered" evidence="1">
    <location>
        <begin position="1"/>
        <end position="24"/>
    </location>
</feature>
<feature type="compositionally biased region" description="Basic and acidic residues" evidence="1">
    <location>
        <begin position="90"/>
        <end position="100"/>
    </location>
</feature>
<gene>
    <name evidence="2" type="ORF">LSAA_11169</name>
</gene>
<evidence type="ECO:0000313" key="2">
    <source>
        <dbReference type="EMBL" id="CAF2974904.1"/>
    </source>
</evidence>
<dbReference type="EMBL" id="HG994585">
    <property type="protein sequence ID" value="CAF2974904.1"/>
    <property type="molecule type" value="Genomic_DNA"/>
</dbReference>
<proteinExistence type="predicted"/>
<organism evidence="2 3">
    <name type="scientific">Lepeophtheirus salmonis</name>
    <name type="common">Salmon louse</name>
    <name type="synonym">Caligus salmonis</name>
    <dbReference type="NCBI Taxonomy" id="72036"/>
    <lineage>
        <taxon>Eukaryota</taxon>
        <taxon>Metazoa</taxon>
        <taxon>Ecdysozoa</taxon>
        <taxon>Arthropoda</taxon>
        <taxon>Crustacea</taxon>
        <taxon>Multicrustacea</taxon>
        <taxon>Hexanauplia</taxon>
        <taxon>Copepoda</taxon>
        <taxon>Siphonostomatoida</taxon>
        <taxon>Caligidae</taxon>
        <taxon>Lepeophtheirus</taxon>
    </lineage>
</organism>
<feature type="compositionally biased region" description="Polar residues" evidence="1">
    <location>
        <begin position="1"/>
        <end position="21"/>
    </location>
</feature>
<keyword evidence="3" id="KW-1185">Reference proteome</keyword>
<reference evidence="2" key="1">
    <citation type="submission" date="2021-02" db="EMBL/GenBank/DDBJ databases">
        <authorList>
            <person name="Bekaert M."/>
        </authorList>
    </citation>
    <scope>NUCLEOTIDE SEQUENCE</scope>
    <source>
        <strain evidence="2">IoA-00</strain>
    </source>
</reference>